<evidence type="ECO:0000313" key="3">
    <source>
        <dbReference type="Proteomes" id="UP000288805"/>
    </source>
</evidence>
<accession>A0A438FS31</accession>
<dbReference type="SUPFAM" id="SSF56219">
    <property type="entry name" value="DNase I-like"/>
    <property type="match status" value="1"/>
</dbReference>
<feature type="chain" id="PRO_5019305242" description="Endonuclease/exonuclease/phosphatase domain-containing protein" evidence="1">
    <location>
        <begin position="29"/>
        <end position="130"/>
    </location>
</feature>
<dbReference type="InterPro" id="IPR036691">
    <property type="entry name" value="Endo/exonu/phosph_ase_sf"/>
</dbReference>
<keyword evidence="1" id="KW-0732">Signal</keyword>
<evidence type="ECO:0000313" key="2">
    <source>
        <dbReference type="EMBL" id="RVW62753.1"/>
    </source>
</evidence>
<proteinExistence type="predicted"/>
<evidence type="ECO:0008006" key="4">
    <source>
        <dbReference type="Google" id="ProtNLM"/>
    </source>
</evidence>
<sequence length="130" mass="14963">MSYVPRFCYPRALVFTPALQLVLPPVSGASVRDNPVPVPENMVFTAEVLLLAKWTRLGSRNKIRVIKNFLCKEGPDVVMLQEIKKEMRDMHHVSSLWRIRNRKWAEPSVYGASEGVLIIWDSKLSSVLRW</sequence>
<reference evidence="2 3" key="1">
    <citation type="journal article" date="2018" name="PLoS Genet.">
        <title>Population sequencing reveals clonal diversity and ancestral inbreeding in the grapevine cultivar Chardonnay.</title>
        <authorList>
            <person name="Roach M.J."/>
            <person name="Johnson D.L."/>
            <person name="Bohlmann J."/>
            <person name="van Vuuren H.J."/>
            <person name="Jones S.J."/>
            <person name="Pretorius I.S."/>
            <person name="Schmidt S.A."/>
            <person name="Borneman A.R."/>
        </authorList>
    </citation>
    <scope>NUCLEOTIDE SEQUENCE [LARGE SCALE GENOMIC DNA]</scope>
    <source>
        <strain evidence="3">cv. Chardonnay</strain>
        <tissue evidence="2">Leaf</tissue>
    </source>
</reference>
<protein>
    <recommendedName>
        <fullName evidence="4">Endonuclease/exonuclease/phosphatase domain-containing protein</fullName>
    </recommendedName>
</protein>
<name>A0A438FS31_VITVI</name>
<dbReference type="AlphaFoldDB" id="A0A438FS31"/>
<evidence type="ECO:0000256" key="1">
    <source>
        <dbReference type="SAM" id="SignalP"/>
    </source>
</evidence>
<dbReference type="EMBL" id="QGNW01000761">
    <property type="protein sequence ID" value="RVW62753.1"/>
    <property type="molecule type" value="Genomic_DNA"/>
</dbReference>
<organism evidence="2 3">
    <name type="scientific">Vitis vinifera</name>
    <name type="common">Grape</name>
    <dbReference type="NCBI Taxonomy" id="29760"/>
    <lineage>
        <taxon>Eukaryota</taxon>
        <taxon>Viridiplantae</taxon>
        <taxon>Streptophyta</taxon>
        <taxon>Embryophyta</taxon>
        <taxon>Tracheophyta</taxon>
        <taxon>Spermatophyta</taxon>
        <taxon>Magnoliopsida</taxon>
        <taxon>eudicotyledons</taxon>
        <taxon>Gunneridae</taxon>
        <taxon>Pentapetalae</taxon>
        <taxon>rosids</taxon>
        <taxon>Vitales</taxon>
        <taxon>Vitaceae</taxon>
        <taxon>Viteae</taxon>
        <taxon>Vitis</taxon>
    </lineage>
</organism>
<gene>
    <name evidence="2" type="ORF">CK203_060230</name>
</gene>
<comment type="caution">
    <text evidence="2">The sequence shown here is derived from an EMBL/GenBank/DDBJ whole genome shotgun (WGS) entry which is preliminary data.</text>
</comment>
<dbReference type="Proteomes" id="UP000288805">
    <property type="component" value="Unassembled WGS sequence"/>
</dbReference>
<feature type="signal peptide" evidence="1">
    <location>
        <begin position="1"/>
        <end position="28"/>
    </location>
</feature>